<organism evidence="1 2">
    <name type="scientific">Mucilaginibacter xinganensis</name>
    <dbReference type="NCBI Taxonomy" id="1234841"/>
    <lineage>
        <taxon>Bacteria</taxon>
        <taxon>Pseudomonadati</taxon>
        <taxon>Bacteroidota</taxon>
        <taxon>Sphingobacteriia</taxon>
        <taxon>Sphingobacteriales</taxon>
        <taxon>Sphingobacteriaceae</taxon>
        <taxon>Mucilaginibacter</taxon>
    </lineage>
</organism>
<sequence>MNGNLVGVDPSQLLLHGPTKRLVNTYHWHSPNKGIVASYSPTERDVEDHFNVFRGVDQIEAFAQATIVSCATFLECRKLKGLPDLLRDKFVPAFISVGNVSFQNYLELGDTFISIGNITFYKWRQMVCDGRIYKVPKGLDLDEYFSDFTEERLLKYDISKDFIKVAELHDITGRAILIELFNKLA</sequence>
<protein>
    <submittedName>
        <fullName evidence="1">Uncharacterized protein</fullName>
    </submittedName>
</protein>
<evidence type="ECO:0000313" key="1">
    <source>
        <dbReference type="EMBL" id="ASU33882.1"/>
    </source>
</evidence>
<dbReference type="Proteomes" id="UP000215002">
    <property type="component" value="Chromosome"/>
</dbReference>
<dbReference type="KEGG" id="muc:MuYL_1990"/>
<dbReference type="Gene3D" id="3.10.129.10">
    <property type="entry name" value="Hotdog Thioesterase"/>
    <property type="match status" value="1"/>
</dbReference>
<accession>A0A223NVI4</accession>
<dbReference type="OrthoDB" id="790414at2"/>
<name>A0A223NVI4_9SPHI</name>
<evidence type="ECO:0000313" key="2">
    <source>
        <dbReference type="Proteomes" id="UP000215002"/>
    </source>
</evidence>
<gene>
    <name evidence="1" type="ORF">MuYL_1990</name>
</gene>
<dbReference type="AlphaFoldDB" id="A0A223NVI4"/>
<reference evidence="1 2" key="1">
    <citation type="submission" date="2017-08" db="EMBL/GenBank/DDBJ databases">
        <title>Complete genome sequence of Mucilaginibacter sp. strain BJC16-A31.</title>
        <authorList>
            <consortium name="Henan University of Science and Technology"/>
            <person name="You X."/>
        </authorList>
    </citation>
    <scope>NUCLEOTIDE SEQUENCE [LARGE SCALE GENOMIC DNA]</scope>
    <source>
        <strain evidence="1 2">BJC16-A31</strain>
    </source>
</reference>
<keyword evidence="2" id="KW-1185">Reference proteome</keyword>
<dbReference type="EMBL" id="CP022743">
    <property type="protein sequence ID" value="ASU33882.1"/>
    <property type="molecule type" value="Genomic_DNA"/>
</dbReference>
<proteinExistence type="predicted"/>